<organism evidence="2 3">
    <name type="scientific">Trachymyrmex cornetzi</name>
    <dbReference type="NCBI Taxonomy" id="471704"/>
    <lineage>
        <taxon>Eukaryota</taxon>
        <taxon>Metazoa</taxon>
        <taxon>Ecdysozoa</taxon>
        <taxon>Arthropoda</taxon>
        <taxon>Hexapoda</taxon>
        <taxon>Insecta</taxon>
        <taxon>Pterygota</taxon>
        <taxon>Neoptera</taxon>
        <taxon>Endopterygota</taxon>
        <taxon>Hymenoptera</taxon>
        <taxon>Apocrita</taxon>
        <taxon>Aculeata</taxon>
        <taxon>Formicoidea</taxon>
        <taxon>Formicidae</taxon>
        <taxon>Myrmicinae</taxon>
        <taxon>Trachymyrmex</taxon>
    </lineage>
</organism>
<protein>
    <submittedName>
        <fullName evidence="2">Uncharacterized protein</fullName>
    </submittedName>
</protein>
<feature type="compositionally biased region" description="Gly residues" evidence="1">
    <location>
        <begin position="80"/>
        <end position="90"/>
    </location>
</feature>
<feature type="compositionally biased region" description="Basic and acidic residues" evidence="1">
    <location>
        <begin position="12"/>
        <end position="43"/>
    </location>
</feature>
<dbReference type="AlphaFoldDB" id="A0A195E759"/>
<evidence type="ECO:0000313" key="2">
    <source>
        <dbReference type="EMBL" id="KYN20674.1"/>
    </source>
</evidence>
<feature type="non-terminal residue" evidence="2">
    <location>
        <position position="1"/>
    </location>
</feature>
<dbReference type="EMBL" id="KQ979579">
    <property type="protein sequence ID" value="KYN20674.1"/>
    <property type="molecule type" value="Genomic_DNA"/>
</dbReference>
<keyword evidence="3" id="KW-1185">Reference proteome</keyword>
<proteinExistence type="predicted"/>
<feature type="region of interest" description="Disordered" evidence="1">
    <location>
        <begin position="1"/>
        <end position="111"/>
    </location>
</feature>
<evidence type="ECO:0000256" key="1">
    <source>
        <dbReference type="SAM" id="MobiDB-lite"/>
    </source>
</evidence>
<dbReference type="Proteomes" id="UP000078492">
    <property type="component" value="Unassembled WGS sequence"/>
</dbReference>
<name>A0A195E759_9HYME</name>
<reference evidence="2 3" key="1">
    <citation type="submission" date="2015-09" db="EMBL/GenBank/DDBJ databases">
        <title>Trachymyrmex cornetzi WGS genome.</title>
        <authorList>
            <person name="Nygaard S."/>
            <person name="Hu H."/>
            <person name="Boomsma J."/>
            <person name="Zhang G."/>
        </authorList>
    </citation>
    <scope>NUCLEOTIDE SEQUENCE [LARGE SCALE GENOMIC DNA]</scope>
    <source>
        <strain evidence="2">Tcor2-1</strain>
        <tissue evidence="2">Whole body</tissue>
    </source>
</reference>
<feature type="compositionally biased region" description="Basic residues" evidence="1">
    <location>
        <begin position="52"/>
        <end position="62"/>
    </location>
</feature>
<gene>
    <name evidence="2" type="ORF">ALC57_06991</name>
</gene>
<accession>A0A195E759</accession>
<evidence type="ECO:0000313" key="3">
    <source>
        <dbReference type="Proteomes" id="UP000078492"/>
    </source>
</evidence>
<sequence length="147" mass="14802">PSASPGAASLLDRIRGRVTDIHPARDPSARQATSDRRSFDRPADVSAVAARRTGRVRRRRRGGGGGGGGAGAAAAAAAAAGGGSSSGAGGRPVDVQQVKRPPPSTSLSPPTFSTARCDMDILAVACALVATALYCNTLQAGFVYDDR</sequence>